<dbReference type="EMBL" id="AAVT01000012">
    <property type="protein sequence ID" value="EAW29962.1"/>
    <property type="molecule type" value="Genomic_DNA"/>
</dbReference>
<comment type="caution">
    <text evidence="2">The sequence shown here is derived from an EMBL/GenBank/DDBJ whole genome shotgun (WGS) entry which is preliminary data.</text>
</comment>
<dbReference type="OrthoDB" id="8030924at2"/>
<evidence type="ECO:0000313" key="3">
    <source>
        <dbReference type="Proteomes" id="UP000004931"/>
    </source>
</evidence>
<organism evidence="2 3">
    <name type="scientific">marine gamma proteobacterium HTCC2143</name>
    <dbReference type="NCBI Taxonomy" id="247633"/>
    <lineage>
        <taxon>Bacteria</taxon>
        <taxon>Pseudomonadati</taxon>
        <taxon>Pseudomonadota</taxon>
        <taxon>Gammaproteobacteria</taxon>
        <taxon>Cellvibrionales</taxon>
        <taxon>Spongiibacteraceae</taxon>
        <taxon>BD1-7 clade</taxon>
    </lineage>
</organism>
<feature type="compositionally biased region" description="Polar residues" evidence="1">
    <location>
        <begin position="98"/>
        <end position="107"/>
    </location>
</feature>
<dbReference type="STRING" id="247633.GP2143_06704"/>
<dbReference type="eggNOG" id="COG3409">
    <property type="taxonomic scope" value="Bacteria"/>
</dbReference>
<reference evidence="2 3" key="1">
    <citation type="journal article" date="2010" name="J. Bacteriol.">
        <title>Genome sequence of the oligotrophic marine Gammaproteobacterium HTCC2143, isolated from the Oregon Coast.</title>
        <authorList>
            <person name="Oh H.M."/>
            <person name="Kang I."/>
            <person name="Ferriera S."/>
            <person name="Giovannoni S.J."/>
            <person name="Cho J.C."/>
        </authorList>
    </citation>
    <scope>NUCLEOTIDE SEQUENCE [LARGE SCALE GENOMIC DNA]</scope>
    <source>
        <strain evidence="2 3">HTCC2143</strain>
    </source>
</reference>
<evidence type="ECO:0000313" key="2">
    <source>
        <dbReference type="EMBL" id="EAW29962.1"/>
    </source>
</evidence>
<proteinExistence type="predicted"/>
<name>A0YGU4_9GAMM</name>
<dbReference type="AlphaFoldDB" id="A0YGU4"/>
<protein>
    <submittedName>
        <fullName evidence="2">Uncharacterized protein</fullName>
    </submittedName>
</protein>
<accession>A0YGU4</accession>
<feature type="region of interest" description="Disordered" evidence="1">
    <location>
        <begin position="82"/>
        <end position="107"/>
    </location>
</feature>
<evidence type="ECO:0000256" key="1">
    <source>
        <dbReference type="SAM" id="MobiDB-lite"/>
    </source>
</evidence>
<dbReference type="Proteomes" id="UP000004931">
    <property type="component" value="Unassembled WGS sequence"/>
</dbReference>
<sequence length="155" mass="17024">MKEDARVSQSQPLSRLTLFSDAVVFQIKLALDAVRDLILSPIAIVCTVIDLVRGPNKEKGSFHALMKIGHKTDVWLNLFGPHSHEQAESQSEEESDSGNVSASSTAETNVDQLILKIETILKEQHSQGGLPASAKLAIDAYLEKLHKADNTRPKR</sequence>
<keyword evidence="3" id="KW-1185">Reference proteome</keyword>
<gene>
    <name evidence="2" type="ORF">GP2143_06704</name>
</gene>